<organism evidence="7 8">
    <name type="scientific">Diploptera punctata</name>
    <name type="common">Pacific beetle cockroach</name>
    <dbReference type="NCBI Taxonomy" id="6984"/>
    <lineage>
        <taxon>Eukaryota</taxon>
        <taxon>Metazoa</taxon>
        <taxon>Ecdysozoa</taxon>
        <taxon>Arthropoda</taxon>
        <taxon>Hexapoda</taxon>
        <taxon>Insecta</taxon>
        <taxon>Pterygota</taxon>
        <taxon>Neoptera</taxon>
        <taxon>Polyneoptera</taxon>
        <taxon>Dictyoptera</taxon>
        <taxon>Blattodea</taxon>
        <taxon>Blaberoidea</taxon>
        <taxon>Blaberidae</taxon>
        <taxon>Diplopterinae</taxon>
        <taxon>Diploptera</taxon>
    </lineage>
</organism>
<accession>A0AAD7ZKF3</accession>
<dbReference type="Pfam" id="PF00929">
    <property type="entry name" value="RNase_T"/>
    <property type="match status" value="1"/>
</dbReference>
<evidence type="ECO:0000256" key="1">
    <source>
        <dbReference type="ARBA" id="ARBA00009921"/>
    </source>
</evidence>
<comment type="caution">
    <text evidence="7">The sequence shown here is derived from an EMBL/GenBank/DDBJ whole genome shotgun (WGS) entry which is preliminary data.</text>
</comment>
<dbReference type="InterPro" id="IPR036397">
    <property type="entry name" value="RNaseH_sf"/>
</dbReference>
<keyword evidence="3" id="KW-0378">Hydrolase</keyword>
<evidence type="ECO:0000256" key="4">
    <source>
        <dbReference type="ARBA" id="ARBA00022839"/>
    </source>
</evidence>
<evidence type="ECO:0000256" key="2">
    <source>
        <dbReference type="ARBA" id="ARBA00022722"/>
    </source>
</evidence>
<dbReference type="InterPro" id="IPR022894">
    <property type="entry name" value="Oligoribonuclease"/>
</dbReference>
<dbReference type="HAMAP" id="MF_00045">
    <property type="entry name" value="Oligoribonuclease"/>
    <property type="match status" value="1"/>
</dbReference>
<keyword evidence="4" id="KW-0269">Exonuclease</keyword>
<dbReference type="InterPro" id="IPR013520">
    <property type="entry name" value="Ribonucl_H"/>
</dbReference>
<dbReference type="SMART" id="SM00479">
    <property type="entry name" value="EXOIII"/>
    <property type="match status" value="1"/>
</dbReference>
<dbReference type="GO" id="GO:0005739">
    <property type="term" value="C:mitochondrion"/>
    <property type="evidence" value="ECO:0007669"/>
    <property type="project" value="TreeGrafter"/>
</dbReference>
<evidence type="ECO:0000313" key="8">
    <source>
        <dbReference type="Proteomes" id="UP001233999"/>
    </source>
</evidence>
<feature type="domain" description="Exonuclease" evidence="6">
    <location>
        <begin position="46"/>
        <end position="220"/>
    </location>
</feature>
<dbReference type="PANTHER" id="PTHR11046:SF0">
    <property type="entry name" value="OLIGORIBONUCLEASE, MITOCHONDRIAL"/>
    <property type="match status" value="1"/>
</dbReference>
<evidence type="ECO:0000256" key="5">
    <source>
        <dbReference type="ARBA" id="ARBA00072681"/>
    </source>
</evidence>
<comment type="similarity">
    <text evidence="1">Belongs to the oligoribonuclease family.</text>
</comment>
<evidence type="ECO:0000256" key="3">
    <source>
        <dbReference type="ARBA" id="ARBA00022801"/>
    </source>
</evidence>
<dbReference type="AlphaFoldDB" id="A0AAD7ZKF3"/>
<gene>
    <name evidence="7" type="ORF">L9F63_003604</name>
</gene>
<keyword evidence="8" id="KW-1185">Reference proteome</keyword>
<proteinExistence type="inferred from homology"/>
<dbReference type="SUPFAM" id="SSF53098">
    <property type="entry name" value="Ribonuclease H-like"/>
    <property type="match status" value="1"/>
</dbReference>
<dbReference type="Gene3D" id="3.30.420.10">
    <property type="entry name" value="Ribonuclease H-like superfamily/Ribonuclease H"/>
    <property type="match status" value="1"/>
</dbReference>
<sequence length="227" mass="26181">MFKLLTKVYSKTLIHCSYNTSRIISTPMNNSIKNSEMSWPNKASENLVWMDLEMTGLNVEKDQILEVACLITNSSLNVMIEGPDIIIHQPDTVLESMNAWCIQHHGKSGLTEASRNSKVSLSDAEQQILDFLKLHIPPGKCPLAGNSVYMDRIFLQRYMPLVDKYLHYRIVDVSTIKELCKRWNPVIYNRTPQKILCHRALSDIKESVKELQYYQSNFFKTSIIKIL</sequence>
<name>A0AAD7ZKF3_DIPPU</name>
<dbReference type="GO" id="GO:0000175">
    <property type="term" value="F:3'-5'-RNA exonuclease activity"/>
    <property type="evidence" value="ECO:0007669"/>
    <property type="project" value="InterPro"/>
</dbReference>
<dbReference type="Proteomes" id="UP001233999">
    <property type="component" value="Unassembled WGS sequence"/>
</dbReference>
<dbReference type="NCBIfam" id="NF003765">
    <property type="entry name" value="PRK05359.1"/>
    <property type="match status" value="1"/>
</dbReference>
<dbReference type="EMBL" id="JASPKZ010007831">
    <property type="protein sequence ID" value="KAJ9582021.1"/>
    <property type="molecule type" value="Genomic_DNA"/>
</dbReference>
<keyword evidence="2" id="KW-0540">Nuclease</keyword>
<evidence type="ECO:0000259" key="6">
    <source>
        <dbReference type="SMART" id="SM00479"/>
    </source>
</evidence>
<dbReference type="GO" id="GO:0003676">
    <property type="term" value="F:nucleic acid binding"/>
    <property type="evidence" value="ECO:0007669"/>
    <property type="project" value="InterPro"/>
</dbReference>
<reference evidence="7" key="2">
    <citation type="submission" date="2023-05" db="EMBL/GenBank/DDBJ databases">
        <authorList>
            <person name="Fouks B."/>
        </authorList>
    </citation>
    <scope>NUCLEOTIDE SEQUENCE</scope>
    <source>
        <strain evidence="7">Stay&amp;Tobe</strain>
        <tissue evidence="7">Testes</tissue>
    </source>
</reference>
<dbReference type="InterPro" id="IPR012337">
    <property type="entry name" value="RNaseH-like_sf"/>
</dbReference>
<dbReference type="FunFam" id="3.30.420.10:FF:000003">
    <property type="entry name" value="Oligoribonuclease"/>
    <property type="match status" value="1"/>
</dbReference>
<evidence type="ECO:0000313" key="7">
    <source>
        <dbReference type="EMBL" id="KAJ9582021.1"/>
    </source>
</evidence>
<reference evidence="7" key="1">
    <citation type="journal article" date="2023" name="IScience">
        <title>Live-bearing cockroach genome reveals convergent evolutionary mechanisms linked to viviparity in insects and beyond.</title>
        <authorList>
            <person name="Fouks B."/>
            <person name="Harrison M.C."/>
            <person name="Mikhailova A.A."/>
            <person name="Marchal E."/>
            <person name="English S."/>
            <person name="Carruthers M."/>
            <person name="Jennings E.C."/>
            <person name="Chiamaka E.L."/>
            <person name="Frigard R.A."/>
            <person name="Pippel M."/>
            <person name="Attardo G.M."/>
            <person name="Benoit J.B."/>
            <person name="Bornberg-Bauer E."/>
            <person name="Tobe S.S."/>
        </authorList>
    </citation>
    <scope>NUCLEOTIDE SEQUENCE</scope>
    <source>
        <strain evidence="7">Stay&amp;Tobe</strain>
    </source>
</reference>
<dbReference type="PANTHER" id="PTHR11046">
    <property type="entry name" value="OLIGORIBONUCLEASE, MITOCHONDRIAL"/>
    <property type="match status" value="1"/>
</dbReference>
<dbReference type="CDD" id="cd06135">
    <property type="entry name" value="Orn"/>
    <property type="match status" value="1"/>
</dbReference>
<protein>
    <recommendedName>
        <fullName evidence="5">Probable oligoribonuclease</fullName>
    </recommendedName>
</protein>